<accession>A0ACC2DLG2</accession>
<sequence>MAAGGVALGASRLACMFAHVSGLSSDGDPRQSSAPLPVRLVPSANLKSACNYLQASSSSTKPIFRRKKAQGFNRITSLSKTSRASVLVRAMAGGDTNSSKPLAPLLPESPTGQFLVSILESHPHLFAAAADQQLEQLVAEKDASSVPEESSASGTDLVLYRRIAEVKAQERRKAVEDLIYILVVQKFVEAGLKMTPKIPEVAENERVDHWPMQEIELEAVHSPEALEMIREHLGMVLGGRAPLPEMDRRTMVQMSKFHIGQVYAASIAYGYFLRRVDQRYQLERSVKSLTSGLNEATQAENSYFQSSEKDKEEASKGLRASANAATVASSSENQVFSTVGFSQLGTKPSKLRAYVLSFDVDTLKRCATMRSKESVNVIEKHTQALFGRPEVQITSDGSVMITKDGTIRLTISGLRNLVLEAVAFGSFLWDVESYVDSHYSLASQ</sequence>
<proteinExistence type="predicted"/>
<dbReference type="EMBL" id="CM055096">
    <property type="protein sequence ID" value="KAJ7555103.1"/>
    <property type="molecule type" value="Genomic_DNA"/>
</dbReference>
<organism evidence="1 2">
    <name type="scientific">Diphasiastrum complanatum</name>
    <name type="common">Issler's clubmoss</name>
    <name type="synonym">Lycopodium complanatum</name>
    <dbReference type="NCBI Taxonomy" id="34168"/>
    <lineage>
        <taxon>Eukaryota</taxon>
        <taxon>Viridiplantae</taxon>
        <taxon>Streptophyta</taxon>
        <taxon>Embryophyta</taxon>
        <taxon>Tracheophyta</taxon>
        <taxon>Lycopodiopsida</taxon>
        <taxon>Lycopodiales</taxon>
        <taxon>Lycopodiaceae</taxon>
        <taxon>Lycopodioideae</taxon>
        <taxon>Diphasiastrum</taxon>
    </lineage>
</organism>
<reference evidence="2" key="1">
    <citation type="journal article" date="2024" name="Proc. Natl. Acad. Sci. U.S.A.">
        <title>Extraordinary preservation of gene collinearity over three hundred million years revealed in homosporous lycophytes.</title>
        <authorList>
            <person name="Li C."/>
            <person name="Wickell D."/>
            <person name="Kuo L.Y."/>
            <person name="Chen X."/>
            <person name="Nie B."/>
            <person name="Liao X."/>
            <person name="Peng D."/>
            <person name="Ji J."/>
            <person name="Jenkins J."/>
            <person name="Williams M."/>
            <person name="Shu S."/>
            <person name="Plott C."/>
            <person name="Barry K."/>
            <person name="Rajasekar S."/>
            <person name="Grimwood J."/>
            <person name="Han X."/>
            <person name="Sun S."/>
            <person name="Hou Z."/>
            <person name="He W."/>
            <person name="Dai G."/>
            <person name="Sun C."/>
            <person name="Schmutz J."/>
            <person name="Leebens-Mack J.H."/>
            <person name="Li F.W."/>
            <person name="Wang L."/>
        </authorList>
    </citation>
    <scope>NUCLEOTIDE SEQUENCE [LARGE SCALE GENOMIC DNA]</scope>
    <source>
        <strain evidence="2">cv. PW_Plant_1</strain>
    </source>
</reference>
<dbReference type="Proteomes" id="UP001162992">
    <property type="component" value="Chromosome 5"/>
</dbReference>
<gene>
    <name evidence="1" type="ORF">O6H91_05G023200</name>
</gene>
<comment type="caution">
    <text evidence="1">The sequence shown here is derived from an EMBL/GenBank/DDBJ whole genome shotgun (WGS) entry which is preliminary data.</text>
</comment>
<keyword evidence="2" id="KW-1185">Reference proteome</keyword>
<name>A0ACC2DLG2_DIPCM</name>
<evidence type="ECO:0000313" key="1">
    <source>
        <dbReference type="EMBL" id="KAJ7555103.1"/>
    </source>
</evidence>
<evidence type="ECO:0000313" key="2">
    <source>
        <dbReference type="Proteomes" id="UP001162992"/>
    </source>
</evidence>
<protein>
    <submittedName>
        <fullName evidence="1">Uncharacterized protein</fullName>
    </submittedName>
</protein>